<dbReference type="InParanoid" id="T1F6R0"/>
<dbReference type="SUPFAM" id="SSF50729">
    <property type="entry name" value="PH domain-like"/>
    <property type="match status" value="1"/>
</dbReference>
<dbReference type="GO" id="GO:0051895">
    <property type="term" value="P:negative regulation of focal adhesion assembly"/>
    <property type="evidence" value="ECO:0000318"/>
    <property type="project" value="GO_Central"/>
</dbReference>
<dbReference type="GO" id="GO:0005856">
    <property type="term" value="C:cytoskeleton"/>
    <property type="evidence" value="ECO:0000318"/>
    <property type="project" value="GO_Central"/>
</dbReference>
<dbReference type="Proteomes" id="UP000015101">
    <property type="component" value="Unassembled WGS sequence"/>
</dbReference>
<dbReference type="RefSeq" id="XP_009018238.1">
    <property type="nucleotide sequence ID" value="XM_009019990.1"/>
</dbReference>
<dbReference type="GO" id="GO:0030027">
    <property type="term" value="C:lamellipodium"/>
    <property type="evidence" value="ECO:0000318"/>
    <property type="project" value="GO_Central"/>
</dbReference>
<accession>T1F6R0</accession>
<evidence type="ECO:0000313" key="2">
    <source>
        <dbReference type="EnsemblMetazoa" id="HelroP173379"/>
    </source>
</evidence>
<evidence type="ECO:0000313" key="1">
    <source>
        <dbReference type="EMBL" id="ESO03681.1"/>
    </source>
</evidence>
<dbReference type="OMA" id="QVVIERH"/>
<reference evidence="1 3" key="2">
    <citation type="journal article" date="2013" name="Nature">
        <title>Insights into bilaterian evolution from three spiralian genomes.</title>
        <authorList>
            <person name="Simakov O."/>
            <person name="Marletaz F."/>
            <person name="Cho S.J."/>
            <person name="Edsinger-Gonzales E."/>
            <person name="Havlak P."/>
            <person name="Hellsten U."/>
            <person name="Kuo D.H."/>
            <person name="Larsson T."/>
            <person name="Lv J."/>
            <person name="Arendt D."/>
            <person name="Savage R."/>
            <person name="Osoegawa K."/>
            <person name="de Jong P."/>
            <person name="Grimwood J."/>
            <person name="Chapman J.A."/>
            <person name="Shapiro H."/>
            <person name="Aerts A."/>
            <person name="Otillar R.P."/>
            <person name="Terry A.Y."/>
            <person name="Boore J.L."/>
            <person name="Grigoriev I.V."/>
            <person name="Lindberg D.R."/>
            <person name="Seaver E.C."/>
            <person name="Weisblat D.A."/>
            <person name="Putnam N.H."/>
            <person name="Rokhsar D.S."/>
        </authorList>
    </citation>
    <scope>NUCLEOTIDE SEQUENCE</scope>
</reference>
<evidence type="ECO:0000313" key="3">
    <source>
        <dbReference type="Proteomes" id="UP000015101"/>
    </source>
</evidence>
<dbReference type="GO" id="GO:1900025">
    <property type="term" value="P:negative regulation of substrate adhesion-dependent cell spreading"/>
    <property type="evidence" value="ECO:0000318"/>
    <property type="project" value="GO_Central"/>
</dbReference>
<dbReference type="EMBL" id="KB096590">
    <property type="protein sequence ID" value="ESO03681.1"/>
    <property type="molecule type" value="Genomic_DNA"/>
</dbReference>
<keyword evidence="3" id="KW-1185">Reference proteome</keyword>
<protein>
    <recommendedName>
        <fullName evidence="4">PID domain-containing protein</fullName>
    </recommendedName>
</protein>
<dbReference type="AlphaFoldDB" id="T1F6R0"/>
<sequence length="143" mass="16290">MSDNTSRDVPMYSLGKLEKISLQQQNGDRDKDIQLIDRVEEAQLNNKLVINPKQSDLINFKVSINGIVVKDRSGEVVIHRFPLHAIAQIVYYNDPNDKSNLVFKVGSHDQLICDCYVFQCIDDVTAVDVCEKLKLYFDISLNS</sequence>
<dbReference type="STRING" id="6412.T1F6R0"/>
<dbReference type="InterPro" id="IPR011993">
    <property type="entry name" value="PH-like_dom_sf"/>
</dbReference>
<dbReference type="Gene3D" id="2.30.29.30">
    <property type="entry name" value="Pleckstrin-homology domain (PH domain)/Phosphotyrosine-binding domain (PTB)"/>
    <property type="match status" value="1"/>
</dbReference>
<dbReference type="Pfam" id="PF10480">
    <property type="entry name" value="ICAP-1_inte_bdg"/>
    <property type="match status" value="1"/>
</dbReference>
<dbReference type="PANTHER" id="PTHR32055">
    <property type="entry name" value="INTEGRIN BETA-1-BINDING PROTEIN 1"/>
    <property type="match status" value="1"/>
</dbReference>
<reference evidence="2" key="3">
    <citation type="submission" date="2015-06" db="UniProtKB">
        <authorList>
            <consortium name="EnsemblMetazoa"/>
        </authorList>
    </citation>
    <scope>IDENTIFICATION</scope>
</reference>
<dbReference type="EnsemblMetazoa" id="HelroT173379">
    <property type="protein sequence ID" value="HelroP173379"/>
    <property type="gene ID" value="HelroG173379"/>
</dbReference>
<gene>
    <name evidence="2" type="primary">20204509</name>
    <name evidence="1" type="ORF">HELRODRAFT_173379</name>
</gene>
<evidence type="ECO:0008006" key="4">
    <source>
        <dbReference type="Google" id="ProtNLM"/>
    </source>
</evidence>
<dbReference type="GeneID" id="20204509"/>
<dbReference type="PANTHER" id="PTHR32055:SF1">
    <property type="entry name" value="INTEGRIN BETA-1-BINDING PROTEIN 1"/>
    <property type="match status" value="1"/>
</dbReference>
<dbReference type="GO" id="GO:0005178">
    <property type="term" value="F:integrin binding"/>
    <property type="evidence" value="ECO:0000318"/>
    <property type="project" value="GO_Central"/>
</dbReference>
<dbReference type="GO" id="GO:0071944">
    <property type="term" value="C:cell periphery"/>
    <property type="evidence" value="ECO:0000318"/>
    <property type="project" value="GO_Central"/>
</dbReference>
<name>T1F6R0_HELRO</name>
<dbReference type="CTD" id="20204509"/>
<proteinExistence type="predicted"/>
<dbReference type="OrthoDB" id="10060702at2759"/>
<dbReference type="KEGG" id="hro:HELRODRAFT_173379"/>
<dbReference type="EMBL" id="AMQM01004531">
    <property type="status" value="NOT_ANNOTATED_CDS"/>
    <property type="molecule type" value="Genomic_DNA"/>
</dbReference>
<dbReference type="InterPro" id="IPR019517">
    <property type="entry name" value="Integrin-bd_ICAP-1"/>
</dbReference>
<reference evidence="3" key="1">
    <citation type="submission" date="2012-12" db="EMBL/GenBank/DDBJ databases">
        <authorList>
            <person name="Hellsten U."/>
            <person name="Grimwood J."/>
            <person name="Chapman J.A."/>
            <person name="Shapiro H."/>
            <person name="Aerts A."/>
            <person name="Otillar R.P."/>
            <person name="Terry A.Y."/>
            <person name="Boore J.L."/>
            <person name="Simakov O."/>
            <person name="Marletaz F."/>
            <person name="Cho S.-J."/>
            <person name="Edsinger-Gonzales E."/>
            <person name="Havlak P."/>
            <person name="Kuo D.-H."/>
            <person name="Larsson T."/>
            <person name="Lv J."/>
            <person name="Arendt D."/>
            <person name="Savage R."/>
            <person name="Osoegawa K."/>
            <person name="de Jong P."/>
            <person name="Lindberg D.R."/>
            <person name="Seaver E.C."/>
            <person name="Weisblat D.A."/>
            <person name="Putnam N.H."/>
            <person name="Grigoriev I.V."/>
            <person name="Rokhsar D.S."/>
        </authorList>
    </citation>
    <scope>NUCLEOTIDE SEQUENCE</scope>
</reference>
<dbReference type="GO" id="GO:0001726">
    <property type="term" value="C:ruffle"/>
    <property type="evidence" value="ECO:0000318"/>
    <property type="project" value="GO_Central"/>
</dbReference>
<dbReference type="HOGENOM" id="CLU_1808288_0_0_1"/>
<organism evidence="2 3">
    <name type="scientific">Helobdella robusta</name>
    <name type="common">Californian leech</name>
    <dbReference type="NCBI Taxonomy" id="6412"/>
    <lineage>
        <taxon>Eukaryota</taxon>
        <taxon>Metazoa</taxon>
        <taxon>Spiralia</taxon>
        <taxon>Lophotrochozoa</taxon>
        <taxon>Annelida</taxon>
        <taxon>Clitellata</taxon>
        <taxon>Hirudinea</taxon>
        <taxon>Rhynchobdellida</taxon>
        <taxon>Glossiphoniidae</taxon>
        <taxon>Helobdella</taxon>
    </lineage>
</organism>